<name>A0A423VDT6_CYTCH</name>
<accession>A0A423VDT6</accession>
<dbReference type="AlphaFoldDB" id="A0A423VDT6"/>
<dbReference type="Proteomes" id="UP000284375">
    <property type="component" value="Unassembled WGS sequence"/>
</dbReference>
<sequence>MDPIWAQRIRSRAAEQRLNSTQLNAQRYWLPTLAPRTSAKNRDADEGVSRACKVLEREGDSCASRD</sequence>
<reference evidence="1 2" key="1">
    <citation type="submission" date="2015-09" db="EMBL/GenBank/DDBJ databases">
        <title>Host preference determinants of Valsa canker pathogens revealed by comparative genomics.</title>
        <authorList>
            <person name="Yin Z."/>
            <person name="Huang L."/>
        </authorList>
    </citation>
    <scope>NUCLEOTIDE SEQUENCE [LARGE SCALE GENOMIC DNA]</scope>
    <source>
        <strain evidence="1 2">YSFL</strain>
    </source>
</reference>
<gene>
    <name evidence="1" type="ORF">VSDG_08742</name>
</gene>
<evidence type="ECO:0000313" key="1">
    <source>
        <dbReference type="EMBL" id="ROV89023.1"/>
    </source>
</evidence>
<evidence type="ECO:0000313" key="2">
    <source>
        <dbReference type="Proteomes" id="UP000284375"/>
    </source>
</evidence>
<comment type="caution">
    <text evidence="1">The sequence shown here is derived from an EMBL/GenBank/DDBJ whole genome shotgun (WGS) entry which is preliminary data.</text>
</comment>
<protein>
    <submittedName>
        <fullName evidence="1">Uncharacterized protein</fullName>
    </submittedName>
</protein>
<dbReference type="EMBL" id="LJZO01000061">
    <property type="protein sequence ID" value="ROV89023.1"/>
    <property type="molecule type" value="Genomic_DNA"/>
</dbReference>
<keyword evidence="2" id="KW-1185">Reference proteome</keyword>
<organism evidence="1 2">
    <name type="scientific">Cytospora chrysosperma</name>
    <name type="common">Cytospora canker fungus</name>
    <name type="synonym">Sphaeria chrysosperma</name>
    <dbReference type="NCBI Taxonomy" id="252740"/>
    <lineage>
        <taxon>Eukaryota</taxon>
        <taxon>Fungi</taxon>
        <taxon>Dikarya</taxon>
        <taxon>Ascomycota</taxon>
        <taxon>Pezizomycotina</taxon>
        <taxon>Sordariomycetes</taxon>
        <taxon>Sordariomycetidae</taxon>
        <taxon>Diaporthales</taxon>
        <taxon>Cytosporaceae</taxon>
        <taxon>Cytospora</taxon>
    </lineage>
</organism>
<proteinExistence type="predicted"/>